<reference evidence="1 2" key="1">
    <citation type="journal article" date="2016" name="Nat. Commun.">
        <title>Thousands of microbial genomes shed light on interconnected biogeochemical processes in an aquifer system.</title>
        <authorList>
            <person name="Anantharaman K."/>
            <person name="Brown C.T."/>
            <person name="Hug L.A."/>
            <person name="Sharon I."/>
            <person name="Castelle C.J."/>
            <person name="Probst A.J."/>
            <person name="Thomas B.C."/>
            <person name="Singh A."/>
            <person name="Wilkins M.J."/>
            <person name="Karaoz U."/>
            <person name="Brodie E.L."/>
            <person name="Williams K.H."/>
            <person name="Hubbard S.S."/>
            <person name="Banfield J.F."/>
        </authorList>
    </citation>
    <scope>NUCLEOTIDE SEQUENCE [LARGE SCALE GENOMIC DNA]</scope>
</reference>
<dbReference type="AlphaFoldDB" id="A0A1G2HH50"/>
<proteinExistence type="predicted"/>
<dbReference type="EMBL" id="MHOJ01000035">
    <property type="protein sequence ID" value="OGZ61824.1"/>
    <property type="molecule type" value="Genomic_DNA"/>
</dbReference>
<organism evidence="1 2">
    <name type="scientific">Candidatus Spechtbacteria bacterium RIFCSPLOWO2_02_FULL_38_8</name>
    <dbReference type="NCBI Taxonomy" id="1802164"/>
    <lineage>
        <taxon>Bacteria</taxon>
        <taxon>Candidatus Spechtiibacteriota</taxon>
    </lineage>
</organism>
<comment type="caution">
    <text evidence="1">The sequence shown here is derived from an EMBL/GenBank/DDBJ whole genome shotgun (WGS) entry which is preliminary data.</text>
</comment>
<sequence>MRYFARLTNNKEYILLYTNLILSDSRKKDSDSRISTLYHLFTDFAAIPISRVYVVNAEPLVFAFHREDADAKSYQWVDLVEELLLIFSMHIDKQELGEFVEEPQLEKDIKITYSEESVFKFELDAYKFDYEITDEEAQFEVIAKHCFNEGKLRGATHLFIIDEYKNEEYTYIYVYPSEDPLYMYYLYNTDENMEVSMVYFLYKQFEDQLFEIHIHEYNEDDDEEED</sequence>
<evidence type="ECO:0000313" key="1">
    <source>
        <dbReference type="EMBL" id="OGZ61824.1"/>
    </source>
</evidence>
<dbReference type="STRING" id="1802164.A3H51_00270"/>
<dbReference type="Proteomes" id="UP000178509">
    <property type="component" value="Unassembled WGS sequence"/>
</dbReference>
<protein>
    <submittedName>
        <fullName evidence="1">Uncharacterized protein</fullName>
    </submittedName>
</protein>
<name>A0A1G2HH50_9BACT</name>
<accession>A0A1G2HH50</accession>
<gene>
    <name evidence="1" type="ORF">A3H51_00270</name>
</gene>
<evidence type="ECO:0000313" key="2">
    <source>
        <dbReference type="Proteomes" id="UP000178509"/>
    </source>
</evidence>